<organism evidence="2 3">
    <name type="scientific">Halomarina oriensis</name>
    <dbReference type="NCBI Taxonomy" id="671145"/>
    <lineage>
        <taxon>Archaea</taxon>
        <taxon>Methanobacteriati</taxon>
        <taxon>Methanobacteriota</taxon>
        <taxon>Stenosarchaea group</taxon>
        <taxon>Halobacteria</taxon>
        <taxon>Halobacteriales</taxon>
        <taxon>Natronomonadaceae</taxon>
        <taxon>Halomarina</taxon>
    </lineage>
</organism>
<dbReference type="RefSeq" id="WP_158204776.1">
    <property type="nucleotide sequence ID" value="NZ_WSZK01000017.1"/>
</dbReference>
<dbReference type="EMBL" id="WSZK01000017">
    <property type="protein sequence ID" value="MWG35089.1"/>
    <property type="molecule type" value="Genomic_DNA"/>
</dbReference>
<comment type="caution">
    <text evidence="2">The sequence shown here is derived from an EMBL/GenBank/DDBJ whole genome shotgun (WGS) entry which is preliminary data.</text>
</comment>
<dbReference type="Proteomes" id="UP000451471">
    <property type="component" value="Unassembled WGS sequence"/>
</dbReference>
<protein>
    <submittedName>
        <fullName evidence="2">Uncharacterized protein</fullName>
    </submittedName>
</protein>
<feature type="transmembrane region" description="Helical" evidence="1">
    <location>
        <begin position="12"/>
        <end position="41"/>
    </location>
</feature>
<keyword evidence="3" id="KW-1185">Reference proteome</keyword>
<reference evidence="2 3" key="1">
    <citation type="submission" date="2019-12" db="EMBL/GenBank/DDBJ databases">
        <title>Halocatena pleomorpha gen. nov. sp. nov., an extremely halophilic archaeon of family Halobacteriaceae isolated from saltpan soil.</title>
        <authorList>
            <person name="Pal Y."/>
            <person name="Verma A."/>
            <person name="Krishnamurthi S."/>
            <person name="Kumar P."/>
        </authorList>
    </citation>
    <scope>NUCLEOTIDE SEQUENCE [LARGE SCALE GENOMIC DNA]</scope>
    <source>
        <strain evidence="2 3">JCM 16495</strain>
    </source>
</reference>
<gene>
    <name evidence="2" type="ORF">GQS65_11420</name>
</gene>
<keyword evidence="1" id="KW-1133">Transmembrane helix</keyword>
<dbReference type="AlphaFoldDB" id="A0A6B0GNK1"/>
<feature type="transmembrane region" description="Helical" evidence="1">
    <location>
        <begin position="95"/>
        <end position="114"/>
    </location>
</feature>
<evidence type="ECO:0000313" key="2">
    <source>
        <dbReference type="EMBL" id="MWG35089.1"/>
    </source>
</evidence>
<keyword evidence="1" id="KW-0812">Transmembrane</keyword>
<evidence type="ECO:0000256" key="1">
    <source>
        <dbReference type="SAM" id="Phobius"/>
    </source>
</evidence>
<proteinExistence type="predicted"/>
<accession>A0A6B0GNK1</accession>
<name>A0A6B0GNK1_9EURY</name>
<keyword evidence="1" id="KW-0472">Membrane</keyword>
<feature type="transmembrane region" description="Helical" evidence="1">
    <location>
        <begin position="53"/>
        <end position="74"/>
    </location>
</feature>
<sequence>MSWLARTSVERPYVLAWVLFCCWLNGWIATGLFAVAAGFLPEFLVGAGIPRTLYANLVSLGLLVVFVLVVYAQVRAIRRWLPRLDTGRDTPRTRRLTALAALAVFALVPVVTDATPADPFSVVVLGVLPTLLVVEGVVVLTVGGGSDEPTANAG</sequence>
<evidence type="ECO:0000313" key="3">
    <source>
        <dbReference type="Proteomes" id="UP000451471"/>
    </source>
</evidence>
<feature type="transmembrane region" description="Helical" evidence="1">
    <location>
        <begin position="120"/>
        <end position="142"/>
    </location>
</feature>